<name>A0A843X7Q2_COLES</name>
<sequence length="102" mass="10341">LLPPLLLSLSLSLSLALSSRPCRLLPAGARPSGACWSSPLALGLRFSPRRLLQPLAALGVGALGARASCKRSAGHSAPRPWPSCAGVHNSGGLSANVQQLVG</sequence>
<feature type="chain" id="PRO_5033012356" evidence="1">
    <location>
        <begin position="19"/>
        <end position="102"/>
    </location>
</feature>
<gene>
    <name evidence="2" type="ORF">Taro_048184</name>
</gene>
<dbReference type="EMBL" id="NMUH01006431">
    <property type="protein sequence ID" value="MQM15244.1"/>
    <property type="molecule type" value="Genomic_DNA"/>
</dbReference>
<protein>
    <submittedName>
        <fullName evidence="2">Uncharacterized protein</fullName>
    </submittedName>
</protein>
<dbReference type="AlphaFoldDB" id="A0A843X7Q2"/>
<keyword evidence="3" id="KW-1185">Reference proteome</keyword>
<accession>A0A843X7Q2</accession>
<comment type="caution">
    <text evidence="2">The sequence shown here is derived from an EMBL/GenBank/DDBJ whole genome shotgun (WGS) entry which is preliminary data.</text>
</comment>
<feature type="non-terminal residue" evidence="2">
    <location>
        <position position="1"/>
    </location>
</feature>
<evidence type="ECO:0000313" key="2">
    <source>
        <dbReference type="EMBL" id="MQM15244.1"/>
    </source>
</evidence>
<dbReference type="Proteomes" id="UP000652761">
    <property type="component" value="Unassembled WGS sequence"/>
</dbReference>
<keyword evidence="1" id="KW-0732">Signal</keyword>
<reference evidence="2" key="1">
    <citation type="submission" date="2017-07" db="EMBL/GenBank/DDBJ databases">
        <title>Taro Niue Genome Assembly and Annotation.</title>
        <authorList>
            <person name="Atibalentja N."/>
            <person name="Keating K."/>
            <person name="Fields C.J."/>
        </authorList>
    </citation>
    <scope>NUCLEOTIDE SEQUENCE</scope>
    <source>
        <strain evidence="2">Niue_2</strain>
        <tissue evidence="2">Leaf</tissue>
    </source>
</reference>
<organism evidence="2 3">
    <name type="scientific">Colocasia esculenta</name>
    <name type="common">Wild taro</name>
    <name type="synonym">Arum esculentum</name>
    <dbReference type="NCBI Taxonomy" id="4460"/>
    <lineage>
        <taxon>Eukaryota</taxon>
        <taxon>Viridiplantae</taxon>
        <taxon>Streptophyta</taxon>
        <taxon>Embryophyta</taxon>
        <taxon>Tracheophyta</taxon>
        <taxon>Spermatophyta</taxon>
        <taxon>Magnoliopsida</taxon>
        <taxon>Liliopsida</taxon>
        <taxon>Araceae</taxon>
        <taxon>Aroideae</taxon>
        <taxon>Colocasieae</taxon>
        <taxon>Colocasia</taxon>
    </lineage>
</organism>
<evidence type="ECO:0000256" key="1">
    <source>
        <dbReference type="SAM" id="SignalP"/>
    </source>
</evidence>
<feature type="signal peptide" evidence="1">
    <location>
        <begin position="1"/>
        <end position="18"/>
    </location>
</feature>
<proteinExistence type="predicted"/>
<evidence type="ECO:0000313" key="3">
    <source>
        <dbReference type="Proteomes" id="UP000652761"/>
    </source>
</evidence>